<feature type="binding site" evidence="10">
    <location>
        <position position="184"/>
    </location>
    <ligand>
        <name>Mg(2+)</name>
        <dbReference type="ChEBI" id="CHEBI:18420"/>
        <label>1</label>
        <note>catalytic</note>
    </ligand>
</feature>
<dbReference type="AlphaFoldDB" id="A0A9W8GFV0"/>
<keyword evidence="13" id="KW-1185">Reference proteome</keyword>
<dbReference type="InterPro" id="IPR000760">
    <property type="entry name" value="Inositol_monophosphatase-like"/>
</dbReference>
<evidence type="ECO:0000313" key="13">
    <source>
        <dbReference type="Proteomes" id="UP001151516"/>
    </source>
</evidence>
<dbReference type="PROSITE" id="PS00630">
    <property type="entry name" value="IMP_2"/>
    <property type="match status" value="1"/>
</dbReference>
<evidence type="ECO:0000256" key="6">
    <source>
        <dbReference type="ARBA" id="ARBA00022842"/>
    </source>
</evidence>
<organism evidence="12 13">
    <name type="scientific">Coemansia spiralis</name>
    <dbReference type="NCBI Taxonomy" id="417178"/>
    <lineage>
        <taxon>Eukaryota</taxon>
        <taxon>Fungi</taxon>
        <taxon>Fungi incertae sedis</taxon>
        <taxon>Zoopagomycota</taxon>
        <taxon>Kickxellomycotina</taxon>
        <taxon>Kickxellomycetes</taxon>
        <taxon>Kickxellales</taxon>
        <taxon>Kickxellaceae</taxon>
        <taxon>Coemansia</taxon>
    </lineage>
</organism>
<evidence type="ECO:0000256" key="8">
    <source>
        <dbReference type="ARBA" id="ARBA00044479"/>
    </source>
</evidence>
<accession>A0A9W8GFV0</accession>
<dbReference type="Pfam" id="PF00459">
    <property type="entry name" value="Inositol_P"/>
    <property type="match status" value="1"/>
</dbReference>
<dbReference type="OrthoDB" id="411145at2759"/>
<dbReference type="NCBIfam" id="TIGR01330">
    <property type="entry name" value="bisphos_HAL2"/>
    <property type="match status" value="1"/>
</dbReference>
<evidence type="ECO:0000256" key="1">
    <source>
        <dbReference type="ARBA" id="ARBA00001946"/>
    </source>
</evidence>
<evidence type="ECO:0000256" key="10">
    <source>
        <dbReference type="PIRSR" id="PIRSR600760-2"/>
    </source>
</evidence>
<dbReference type="CDD" id="cd01517">
    <property type="entry name" value="PAP_phosphatase"/>
    <property type="match status" value="1"/>
</dbReference>
<comment type="catalytic activity">
    <reaction evidence="7">
        <text>adenosine 2',5'-bisphosphate + H2O = AMP + phosphate</text>
        <dbReference type="Rhea" id="RHEA:77643"/>
        <dbReference type="ChEBI" id="CHEBI:15377"/>
        <dbReference type="ChEBI" id="CHEBI:43474"/>
        <dbReference type="ChEBI" id="CHEBI:194156"/>
        <dbReference type="ChEBI" id="CHEBI:456215"/>
        <dbReference type="EC" id="3.1.3.7"/>
    </reaction>
    <physiologicalReaction direction="left-to-right" evidence="7">
        <dbReference type="Rhea" id="RHEA:77644"/>
    </physiologicalReaction>
</comment>
<name>A0A9W8GFV0_9FUNG</name>
<keyword evidence="5 12" id="KW-0378">Hydrolase</keyword>
<evidence type="ECO:0000256" key="3">
    <source>
        <dbReference type="ARBA" id="ARBA00012633"/>
    </source>
</evidence>
<evidence type="ECO:0000256" key="7">
    <source>
        <dbReference type="ARBA" id="ARBA00044466"/>
    </source>
</evidence>
<feature type="binding site" evidence="10">
    <location>
        <position position="118"/>
    </location>
    <ligand>
        <name>Mg(2+)</name>
        <dbReference type="ChEBI" id="CHEBI:18420"/>
        <label>1</label>
        <note>catalytic</note>
    </ligand>
</feature>
<comment type="similarity">
    <text evidence="2">Belongs to the inositol monophosphatase superfamily.</text>
</comment>
<feature type="binding site" evidence="10">
    <location>
        <position position="332"/>
    </location>
    <ligand>
        <name>Mg(2+)</name>
        <dbReference type="ChEBI" id="CHEBI:18420"/>
        <label>1</label>
        <note>catalytic</note>
    </ligand>
</feature>
<feature type="signal peptide" evidence="11">
    <location>
        <begin position="1"/>
        <end position="20"/>
    </location>
</feature>
<comment type="caution">
    <text evidence="12">The sequence shown here is derived from an EMBL/GenBank/DDBJ whole genome shotgun (WGS) entry which is preliminary data.</text>
</comment>
<dbReference type="EC" id="3.1.3.7" evidence="3"/>
<dbReference type="InterPro" id="IPR020550">
    <property type="entry name" value="Inositol_monophosphatase_CS"/>
</dbReference>
<gene>
    <name evidence="12" type="primary">MET22</name>
    <name evidence="12" type="ORF">IWW39_005124</name>
</gene>
<dbReference type="PRINTS" id="PR00377">
    <property type="entry name" value="IMPHPHTASES"/>
</dbReference>
<reference evidence="12" key="1">
    <citation type="submission" date="2022-07" db="EMBL/GenBank/DDBJ databases">
        <title>Phylogenomic reconstructions and comparative analyses of Kickxellomycotina fungi.</title>
        <authorList>
            <person name="Reynolds N.K."/>
            <person name="Stajich J.E."/>
            <person name="Barry K."/>
            <person name="Grigoriev I.V."/>
            <person name="Crous P."/>
            <person name="Smith M.E."/>
        </authorList>
    </citation>
    <scope>NUCLEOTIDE SEQUENCE</scope>
    <source>
        <strain evidence="12">CBS 109367</strain>
    </source>
</reference>
<proteinExistence type="inferred from homology"/>
<dbReference type="GO" id="GO:0046854">
    <property type="term" value="P:phosphatidylinositol phosphate biosynthetic process"/>
    <property type="evidence" value="ECO:0007669"/>
    <property type="project" value="InterPro"/>
</dbReference>
<dbReference type="InterPro" id="IPR051090">
    <property type="entry name" value="Inositol_monoP_superfamily"/>
</dbReference>
<keyword evidence="11" id="KW-0732">Signal</keyword>
<dbReference type="InterPro" id="IPR020583">
    <property type="entry name" value="Inositol_monoP_metal-BS"/>
</dbReference>
<dbReference type="InterPro" id="IPR006239">
    <property type="entry name" value="DPNP"/>
</dbReference>
<dbReference type="Gene3D" id="3.30.540.10">
    <property type="entry name" value="Fructose-1,6-Bisphosphatase, subunit A, domain 1"/>
    <property type="match status" value="1"/>
</dbReference>
<dbReference type="PANTHER" id="PTHR43200">
    <property type="entry name" value="PHOSPHATASE"/>
    <property type="match status" value="1"/>
</dbReference>
<dbReference type="GO" id="GO:0008441">
    <property type="term" value="F:3'(2'),5'-bisphosphate nucleotidase activity"/>
    <property type="evidence" value="ECO:0007669"/>
    <property type="project" value="UniProtKB-EC"/>
</dbReference>
<comment type="cofactor">
    <cofactor evidence="1 10">
        <name>Mg(2+)</name>
        <dbReference type="ChEBI" id="CHEBI:18420"/>
    </cofactor>
</comment>
<evidence type="ECO:0000313" key="12">
    <source>
        <dbReference type="EMBL" id="KAJ2684071.1"/>
    </source>
</evidence>
<dbReference type="GO" id="GO:0000103">
    <property type="term" value="P:sulfate assimilation"/>
    <property type="evidence" value="ECO:0007669"/>
    <property type="project" value="TreeGrafter"/>
</dbReference>
<keyword evidence="6 10" id="KW-0460">Magnesium</keyword>
<evidence type="ECO:0000256" key="11">
    <source>
        <dbReference type="SAM" id="SignalP"/>
    </source>
</evidence>
<dbReference type="SUPFAM" id="SSF56655">
    <property type="entry name" value="Carbohydrate phosphatase"/>
    <property type="match status" value="1"/>
</dbReference>
<dbReference type="EMBL" id="JANBTX010000237">
    <property type="protein sequence ID" value="KAJ2684071.1"/>
    <property type="molecule type" value="Genomic_DNA"/>
</dbReference>
<dbReference type="FunFam" id="3.40.190.80:FF:000003">
    <property type="entry name" value="PAP-specific phosphatase HAL2-like"/>
    <property type="match status" value="1"/>
</dbReference>
<keyword evidence="4 10" id="KW-0479">Metal-binding</keyword>
<comment type="catalytic activity">
    <reaction evidence="8">
        <text>adenosine 3',5'-bisphosphate + H2O = AMP + phosphate</text>
        <dbReference type="Rhea" id="RHEA:10040"/>
        <dbReference type="ChEBI" id="CHEBI:15377"/>
        <dbReference type="ChEBI" id="CHEBI:43474"/>
        <dbReference type="ChEBI" id="CHEBI:58343"/>
        <dbReference type="ChEBI" id="CHEBI:456215"/>
        <dbReference type="EC" id="3.1.3.7"/>
    </reaction>
    <physiologicalReaction direction="left-to-right" evidence="8">
        <dbReference type="Rhea" id="RHEA:10041"/>
    </physiologicalReaction>
</comment>
<dbReference type="Gene3D" id="3.40.190.80">
    <property type="match status" value="1"/>
</dbReference>
<evidence type="ECO:0000256" key="5">
    <source>
        <dbReference type="ARBA" id="ARBA00022801"/>
    </source>
</evidence>
<comment type="catalytic activity">
    <reaction evidence="9">
        <text>3'-phosphoadenylyl sulfate + H2O = adenosine 5'-phosphosulfate + phosphate</text>
        <dbReference type="Rhea" id="RHEA:77639"/>
        <dbReference type="ChEBI" id="CHEBI:15377"/>
        <dbReference type="ChEBI" id="CHEBI:43474"/>
        <dbReference type="ChEBI" id="CHEBI:58243"/>
        <dbReference type="ChEBI" id="CHEBI:58339"/>
        <dbReference type="EC" id="3.1.3.7"/>
    </reaction>
    <physiologicalReaction direction="left-to-right" evidence="9">
        <dbReference type="Rhea" id="RHEA:77640"/>
    </physiologicalReaction>
</comment>
<dbReference type="Proteomes" id="UP001151516">
    <property type="component" value="Unassembled WGS sequence"/>
</dbReference>
<evidence type="ECO:0000256" key="9">
    <source>
        <dbReference type="ARBA" id="ARBA00044484"/>
    </source>
</evidence>
<evidence type="ECO:0000256" key="4">
    <source>
        <dbReference type="ARBA" id="ARBA00022723"/>
    </source>
</evidence>
<evidence type="ECO:0000256" key="2">
    <source>
        <dbReference type="ARBA" id="ARBA00009759"/>
    </source>
</evidence>
<dbReference type="PROSITE" id="PS00629">
    <property type="entry name" value="IMP_1"/>
    <property type="match status" value="1"/>
</dbReference>
<protein>
    <recommendedName>
        <fullName evidence="3">3'(2'),5'-bisphosphate nucleotidase</fullName>
        <ecNumber evidence="3">3.1.3.7</ecNumber>
    </recommendedName>
</protein>
<feature type="binding site" evidence="10">
    <location>
        <position position="182"/>
    </location>
    <ligand>
        <name>Mg(2+)</name>
        <dbReference type="ChEBI" id="CHEBI:18420"/>
        <label>1</label>
        <note>catalytic</note>
    </ligand>
</feature>
<dbReference type="PANTHER" id="PTHR43200:SF6">
    <property type="entry name" value="3'(2'),5'-BISPHOSPHATE NUCLEOTIDASE"/>
    <property type="match status" value="1"/>
</dbReference>
<feature type="binding site" evidence="10">
    <location>
        <position position="185"/>
    </location>
    <ligand>
        <name>Mg(2+)</name>
        <dbReference type="ChEBI" id="CHEBI:18420"/>
        <label>1</label>
        <note>catalytic</note>
    </ligand>
</feature>
<dbReference type="GO" id="GO:0046872">
    <property type="term" value="F:metal ion binding"/>
    <property type="evidence" value="ECO:0007669"/>
    <property type="project" value="UniProtKB-KW"/>
</dbReference>
<sequence>MPGKFAANAGSATLCLLVQAARGPATPATTLRSLYKLPLTTARKISTHVAYLAKERAVAIEAVERASQVCQAVFQRLITAETLTKKDKSPVTVADFGAQAVVNHILERYFPDDPVVGEEDSKDLQGEEGRVLREKVTELVNATTGDAMSSDEASCFARSCILRAIDRGQYAGGPRGRHWTLDPIDGTKGFLRGEQFAVCLALIIDGQVHLGVVGCPNLPYDMSKPDGERGVLMVAVKGQGAFQRKLSADSSEQETPVHVSGVQNTSDAVFCESVEAQHSDHSTNANIARLLGITKPSVRMDSQCKYASVARGDAEIYLRLPVSETYVEKIWDHASGNIIIHEAGGRVSDINGKPLDFSIGRTLSANKGVVAASAKIFDEVIGAVQATLAKDN</sequence>
<feature type="chain" id="PRO_5040764876" description="3'(2'),5'-bisphosphate nucleotidase" evidence="11">
    <location>
        <begin position="21"/>
        <end position="392"/>
    </location>
</feature>